<name>B6GCR4_9ACTN</name>
<evidence type="ECO:0000313" key="5">
    <source>
        <dbReference type="Proteomes" id="UP000003560"/>
    </source>
</evidence>
<sequence length="388" mass="39991">MALDTHRHKRAHAARLACTIGLTGALVMSGATQALTLSPTPAYAASSETLAELNRLQGQLSSASSTYSEATSNAAELNAQVAEIADEILHIEQDLLPARQQRAADAASDLYKTHSSNGGTISLLLNAESFADFINLSKYLGTVQNANVSALNELNKLEDELNGKLDELGRAKDQADAELARASEAYAQAQSAAAKVQAKANAEDAAEAEIARKAAEQAAQLQAQQDAQQNAANPNGESTTQPENGGSGNGSQSEQNGGTNAQGNGSGNSNNSNGSGDSGNSGSSNSGSSESTGGWLTGVASYYGIGDGFMGGTTASGEKVTETSMGIAMLNVPLGTRVEIRYGGRSVIAYVNDRGPYAHGRVIDMQPAVARALNFVSVGVGTVQYRFL</sequence>
<evidence type="ECO:0000256" key="2">
    <source>
        <dbReference type="SAM" id="MobiDB-lite"/>
    </source>
</evidence>
<gene>
    <name evidence="4" type="ORF">COLSTE_01888</name>
</gene>
<dbReference type="PANTHER" id="PTHR34183:SF8">
    <property type="entry name" value="ENDOLYTIC PEPTIDOGLYCAN TRANSGLYCOSYLASE RLPA-RELATED"/>
    <property type="match status" value="1"/>
</dbReference>
<feature type="coiled-coil region" evidence="1">
    <location>
        <begin position="67"/>
        <end position="94"/>
    </location>
</feature>
<feature type="compositionally biased region" description="Polar residues" evidence="2">
    <location>
        <begin position="233"/>
        <end position="242"/>
    </location>
</feature>
<dbReference type="InterPro" id="IPR009009">
    <property type="entry name" value="RlpA-like_DPBB"/>
</dbReference>
<keyword evidence="5" id="KW-1185">Reference proteome</keyword>
<evidence type="ECO:0000259" key="3">
    <source>
        <dbReference type="Pfam" id="PF03330"/>
    </source>
</evidence>
<feature type="region of interest" description="Disordered" evidence="2">
    <location>
        <begin position="211"/>
        <end position="292"/>
    </location>
</feature>
<feature type="compositionally biased region" description="Low complexity" evidence="2">
    <location>
        <begin position="216"/>
        <end position="232"/>
    </location>
</feature>
<dbReference type="Pfam" id="PF03330">
    <property type="entry name" value="DPBB_1"/>
    <property type="match status" value="1"/>
</dbReference>
<dbReference type="OrthoDB" id="1404170at2"/>
<dbReference type="PANTHER" id="PTHR34183">
    <property type="entry name" value="ENDOLYTIC PEPTIDOGLYCAN TRANSGLYCOSYLASE RLPA"/>
    <property type="match status" value="1"/>
</dbReference>
<feature type="domain" description="RlpA-like protein double-psi beta-barrel" evidence="3">
    <location>
        <begin position="297"/>
        <end position="385"/>
    </location>
</feature>
<organism evidence="4 5">
    <name type="scientific">Collinsella stercoris DSM 13279</name>
    <dbReference type="NCBI Taxonomy" id="445975"/>
    <lineage>
        <taxon>Bacteria</taxon>
        <taxon>Bacillati</taxon>
        <taxon>Actinomycetota</taxon>
        <taxon>Coriobacteriia</taxon>
        <taxon>Coriobacteriales</taxon>
        <taxon>Coriobacteriaceae</taxon>
        <taxon>Collinsella</taxon>
    </lineage>
</organism>
<proteinExistence type="predicted"/>
<dbReference type="RefSeq" id="WP_006721521.1">
    <property type="nucleotide sequence ID" value="NZ_CP085935.1"/>
</dbReference>
<dbReference type="HOGENOM" id="CLU_784898_0_0_11"/>
<protein>
    <submittedName>
        <fullName evidence="4">Putative rare lipoprotein A double-psi beta-barrel protein</fullName>
    </submittedName>
</protein>
<reference evidence="4 5" key="1">
    <citation type="submission" date="2008-10" db="EMBL/GenBank/DDBJ databases">
        <title>Draft genome sequence of Collinsella stercoris (DSM 13279).</title>
        <authorList>
            <person name="Sudarsanam P."/>
            <person name="Ley R."/>
            <person name="Guruge J."/>
            <person name="Turnbaugh P.J."/>
            <person name="Mahowald M."/>
            <person name="Liep D."/>
            <person name="Gordon J."/>
        </authorList>
    </citation>
    <scope>NUCLEOTIDE SEQUENCE [LARGE SCALE GENOMIC DNA]</scope>
    <source>
        <strain evidence="4 5">DSM 13279</strain>
    </source>
</reference>
<evidence type="ECO:0000313" key="4">
    <source>
        <dbReference type="EMBL" id="EEA89904.1"/>
    </source>
</evidence>
<reference evidence="4 5" key="2">
    <citation type="submission" date="2008-10" db="EMBL/GenBank/DDBJ databases">
        <authorList>
            <person name="Fulton L."/>
            <person name="Clifton S."/>
            <person name="Fulton B."/>
            <person name="Xu J."/>
            <person name="Minx P."/>
            <person name="Pepin K.H."/>
            <person name="Johnson M."/>
            <person name="Thiruvilangam P."/>
            <person name="Bhonagiri V."/>
            <person name="Nash W.E."/>
            <person name="Mardis E.R."/>
            <person name="Wilson R.K."/>
        </authorList>
    </citation>
    <scope>NUCLEOTIDE SEQUENCE [LARGE SCALE GENOMIC DNA]</scope>
    <source>
        <strain evidence="4 5">DSM 13279</strain>
    </source>
</reference>
<dbReference type="SUPFAM" id="SSF50685">
    <property type="entry name" value="Barwin-like endoglucanases"/>
    <property type="match status" value="1"/>
</dbReference>
<dbReference type="Gene3D" id="6.10.250.3150">
    <property type="match status" value="1"/>
</dbReference>
<dbReference type="CDD" id="cd22268">
    <property type="entry name" value="DPBB_RlpA-like"/>
    <property type="match status" value="1"/>
</dbReference>
<dbReference type="EMBL" id="ABXJ01000110">
    <property type="protein sequence ID" value="EEA89904.1"/>
    <property type="molecule type" value="Genomic_DNA"/>
</dbReference>
<dbReference type="Gene3D" id="2.40.40.10">
    <property type="entry name" value="RlpA-like domain"/>
    <property type="match status" value="1"/>
</dbReference>
<accession>B6GCR4</accession>
<evidence type="ECO:0000256" key="1">
    <source>
        <dbReference type="SAM" id="Coils"/>
    </source>
</evidence>
<keyword evidence="4" id="KW-0449">Lipoprotein</keyword>
<dbReference type="GeneID" id="98003553"/>
<dbReference type="AlphaFoldDB" id="B6GCR4"/>
<dbReference type="STRING" id="445975.COLSTE_01888"/>
<dbReference type="InterPro" id="IPR036908">
    <property type="entry name" value="RlpA-like_sf"/>
</dbReference>
<dbReference type="Proteomes" id="UP000003560">
    <property type="component" value="Unassembled WGS sequence"/>
</dbReference>
<dbReference type="eggNOG" id="COG0797">
    <property type="taxonomic scope" value="Bacteria"/>
</dbReference>
<keyword evidence="1" id="KW-0175">Coiled coil</keyword>
<comment type="caution">
    <text evidence="4">The sequence shown here is derived from an EMBL/GenBank/DDBJ whole genome shotgun (WGS) entry which is preliminary data.</text>
</comment>
<feature type="compositionally biased region" description="Low complexity" evidence="2">
    <location>
        <begin position="250"/>
        <end position="292"/>
    </location>
</feature>